<organism evidence="2">
    <name type="scientific">Tetraselmis sp. GSL018</name>
    <dbReference type="NCBI Taxonomy" id="582737"/>
    <lineage>
        <taxon>Eukaryota</taxon>
        <taxon>Viridiplantae</taxon>
        <taxon>Chlorophyta</taxon>
        <taxon>core chlorophytes</taxon>
        <taxon>Chlorodendrophyceae</taxon>
        <taxon>Chlorodendrales</taxon>
        <taxon>Chlorodendraceae</taxon>
        <taxon>Tetraselmis</taxon>
    </lineage>
</organism>
<reference evidence="2" key="1">
    <citation type="submission" date="2014-05" db="EMBL/GenBank/DDBJ databases">
        <title>The transcriptome of the halophilic microalga Tetraselmis sp. GSL018 isolated from the Great Salt Lake, Utah.</title>
        <authorList>
            <person name="Jinkerson R.E."/>
            <person name="D'Adamo S."/>
            <person name="Posewitz M.C."/>
        </authorList>
    </citation>
    <scope>NUCLEOTIDE SEQUENCE</scope>
    <source>
        <strain evidence="2">GSL018</strain>
    </source>
</reference>
<feature type="non-terminal residue" evidence="2">
    <location>
        <position position="1"/>
    </location>
</feature>
<evidence type="ECO:0000256" key="1">
    <source>
        <dbReference type="SAM" id="MobiDB-lite"/>
    </source>
</evidence>
<gene>
    <name evidence="2" type="ORF">TSPGSL018_22461</name>
</gene>
<feature type="region of interest" description="Disordered" evidence="1">
    <location>
        <begin position="1"/>
        <end position="54"/>
    </location>
</feature>
<sequence>ESGASRARREPQRPGLPTVRLLRGTPPREAGEGALRRGLRIPACSPRPRDPSVRRGRMVVAATAVAAGESPRRCAPQVPSPRQAAQ</sequence>
<proteinExistence type="predicted"/>
<dbReference type="EMBL" id="GBEZ01024232">
    <property type="protein sequence ID" value="JAC62735.1"/>
    <property type="molecule type" value="Transcribed_RNA"/>
</dbReference>
<feature type="non-terminal residue" evidence="2">
    <location>
        <position position="86"/>
    </location>
</feature>
<accession>A0A061QWB8</accession>
<evidence type="ECO:0000313" key="2">
    <source>
        <dbReference type="EMBL" id="JAC62735.1"/>
    </source>
</evidence>
<dbReference type="AlphaFoldDB" id="A0A061QWB8"/>
<feature type="region of interest" description="Disordered" evidence="1">
    <location>
        <begin position="66"/>
        <end position="86"/>
    </location>
</feature>
<protein>
    <submittedName>
        <fullName evidence="2">Uncharacterized protein</fullName>
    </submittedName>
</protein>
<name>A0A061QWB8_9CHLO</name>